<dbReference type="SMART" id="SM00715">
    <property type="entry name" value="LA"/>
    <property type="match status" value="1"/>
</dbReference>
<evidence type="ECO:0000313" key="9">
    <source>
        <dbReference type="EMBL" id="KDR22239.1"/>
    </source>
</evidence>
<dbReference type="PRINTS" id="PR00302">
    <property type="entry name" value="LUPUSLA"/>
</dbReference>
<dbReference type="InterPro" id="IPR012677">
    <property type="entry name" value="Nucleotide-bd_a/b_plait_sf"/>
</dbReference>
<dbReference type="GO" id="GO:0005829">
    <property type="term" value="C:cytosol"/>
    <property type="evidence" value="ECO:0007669"/>
    <property type="project" value="TreeGrafter"/>
</dbReference>
<evidence type="ECO:0000256" key="1">
    <source>
        <dbReference type="ARBA" id="ARBA00004123"/>
    </source>
</evidence>
<accession>A0A067RR68</accession>
<gene>
    <name evidence="9" type="ORF">L798_01845</name>
</gene>
<dbReference type="OrthoDB" id="439993at2759"/>
<keyword evidence="3" id="KW-0539">Nucleus</keyword>
<dbReference type="Pfam" id="PF08777">
    <property type="entry name" value="RRM_3"/>
    <property type="match status" value="1"/>
</dbReference>
<dbReference type="InterPro" id="IPR036390">
    <property type="entry name" value="WH_DNA-bd_sf"/>
</dbReference>
<feature type="domain" description="HTH La-type RNA-binding" evidence="7">
    <location>
        <begin position="37"/>
        <end position="127"/>
    </location>
</feature>
<feature type="region of interest" description="Disordered" evidence="5">
    <location>
        <begin position="1"/>
        <end position="36"/>
    </location>
</feature>
<dbReference type="AlphaFoldDB" id="A0A067RR68"/>
<dbReference type="GO" id="GO:1990904">
    <property type="term" value="C:ribonucleoprotein complex"/>
    <property type="evidence" value="ECO:0007669"/>
    <property type="project" value="UniProtKB-UniRule"/>
</dbReference>
<dbReference type="PROSITE" id="PS50961">
    <property type="entry name" value="HTH_LA"/>
    <property type="match status" value="1"/>
</dbReference>
<dbReference type="InterPro" id="IPR035979">
    <property type="entry name" value="RBD_domain_sf"/>
</dbReference>
<dbReference type="InterPro" id="IPR014886">
    <property type="entry name" value="La_xRRM"/>
</dbReference>
<dbReference type="PANTHER" id="PTHR22792">
    <property type="entry name" value="LUPUS LA PROTEIN-RELATED"/>
    <property type="match status" value="1"/>
</dbReference>
<organism evidence="9 10">
    <name type="scientific">Zootermopsis nevadensis</name>
    <name type="common">Dampwood termite</name>
    <dbReference type="NCBI Taxonomy" id="136037"/>
    <lineage>
        <taxon>Eukaryota</taxon>
        <taxon>Metazoa</taxon>
        <taxon>Ecdysozoa</taxon>
        <taxon>Arthropoda</taxon>
        <taxon>Hexapoda</taxon>
        <taxon>Insecta</taxon>
        <taxon>Pterygota</taxon>
        <taxon>Neoptera</taxon>
        <taxon>Polyneoptera</taxon>
        <taxon>Dictyoptera</taxon>
        <taxon>Blattodea</taxon>
        <taxon>Blattoidea</taxon>
        <taxon>Termitoidae</taxon>
        <taxon>Termopsidae</taxon>
        <taxon>Zootermopsis</taxon>
    </lineage>
</organism>
<reference evidence="9 10" key="1">
    <citation type="journal article" date="2014" name="Nat. Commun.">
        <title>Molecular traces of alternative social organization in a termite genome.</title>
        <authorList>
            <person name="Terrapon N."/>
            <person name="Li C."/>
            <person name="Robertson H.M."/>
            <person name="Ji L."/>
            <person name="Meng X."/>
            <person name="Booth W."/>
            <person name="Chen Z."/>
            <person name="Childers C.P."/>
            <person name="Glastad K.M."/>
            <person name="Gokhale K."/>
            <person name="Gowin J."/>
            <person name="Gronenberg W."/>
            <person name="Hermansen R.A."/>
            <person name="Hu H."/>
            <person name="Hunt B.G."/>
            <person name="Huylmans A.K."/>
            <person name="Khalil S.M."/>
            <person name="Mitchell R.D."/>
            <person name="Munoz-Torres M.C."/>
            <person name="Mustard J.A."/>
            <person name="Pan H."/>
            <person name="Reese J.T."/>
            <person name="Scharf M.E."/>
            <person name="Sun F."/>
            <person name="Vogel H."/>
            <person name="Xiao J."/>
            <person name="Yang W."/>
            <person name="Yang Z."/>
            <person name="Yang Z."/>
            <person name="Zhou J."/>
            <person name="Zhu J."/>
            <person name="Brent C.S."/>
            <person name="Elsik C.G."/>
            <person name="Goodisman M.A."/>
            <person name="Liberles D.A."/>
            <person name="Roe R.M."/>
            <person name="Vargo E.L."/>
            <person name="Vilcinskas A."/>
            <person name="Wang J."/>
            <person name="Bornberg-Bauer E."/>
            <person name="Korb J."/>
            <person name="Zhang G."/>
            <person name="Liebig J."/>
        </authorList>
    </citation>
    <scope>NUCLEOTIDE SEQUENCE [LARGE SCALE GENOMIC DNA]</scope>
    <source>
        <tissue evidence="9">Whole organism</tissue>
    </source>
</reference>
<comment type="subcellular location">
    <subcellularLocation>
        <location evidence="1">Nucleus</location>
    </subcellularLocation>
</comment>
<dbReference type="Pfam" id="PF05383">
    <property type="entry name" value="La"/>
    <property type="match status" value="1"/>
</dbReference>
<keyword evidence="2 4" id="KW-0694">RNA-binding</keyword>
<dbReference type="InterPro" id="IPR045180">
    <property type="entry name" value="La_dom_prot"/>
</dbReference>
<dbReference type="PANTHER" id="PTHR22792:SF166">
    <property type="entry name" value="LUPUS LA PROTEIN HOMOLOG"/>
    <property type="match status" value="1"/>
</dbReference>
<proteinExistence type="predicted"/>
<dbReference type="PROSITE" id="PS51939">
    <property type="entry name" value="XRRM"/>
    <property type="match status" value="1"/>
</dbReference>
<dbReference type="CDD" id="cd08028">
    <property type="entry name" value="LARP_3"/>
    <property type="match status" value="1"/>
</dbReference>
<dbReference type="SUPFAM" id="SSF54928">
    <property type="entry name" value="RNA-binding domain, RBD"/>
    <property type="match status" value="1"/>
</dbReference>
<dbReference type="CDD" id="cd12291">
    <property type="entry name" value="RRM1_La"/>
    <property type="match status" value="1"/>
</dbReference>
<dbReference type="FunCoup" id="A0A067RR68">
    <property type="interactions" value="2396"/>
</dbReference>
<dbReference type="GO" id="GO:0003729">
    <property type="term" value="F:mRNA binding"/>
    <property type="evidence" value="ECO:0007669"/>
    <property type="project" value="TreeGrafter"/>
</dbReference>
<dbReference type="Gene3D" id="3.30.70.330">
    <property type="match status" value="2"/>
</dbReference>
<dbReference type="GO" id="GO:0010494">
    <property type="term" value="C:cytoplasmic stress granule"/>
    <property type="evidence" value="ECO:0007669"/>
    <property type="project" value="TreeGrafter"/>
</dbReference>
<dbReference type="InterPro" id="IPR000504">
    <property type="entry name" value="RRM_dom"/>
</dbReference>
<evidence type="ECO:0000259" key="8">
    <source>
        <dbReference type="PROSITE" id="PS51939"/>
    </source>
</evidence>
<evidence type="ECO:0000313" key="10">
    <source>
        <dbReference type="Proteomes" id="UP000027135"/>
    </source>
</evidence>
<dbReference type="InParanoid" id="A0A067RR68"/>
<dbReference type="PROSITE" id="PS50102">
    <property type="entry name" value="RRM"/>
    <property type="match status" value="1"/>
</dbReference>
<dbReference type="Gene3D" id="1.10.10.10">
    <property type="entry name" value="Winged helix-like DNA-binding domain superfamily/Winged helix DNA-binding domain"/>
    <property type="match status" value="1"/>
</dbReference>
<evidence type="ECO:0000256" key="2">
    <source>
        <dbReference type="ARBA" id="ARBA00022884"/>
    </source>
</evidence>
<sequence length="380" mass="43571">MADEDSNGVVEEKGSDGDDCDVKEEKGSDGDVNGVQEEKWPSLNDKIVRQIEYYFGDINLPKDKFLQEQIKLEDGWIPLEVMLKFKRLSSLTTDCDVIVAALEASDLVEVSDDKKKIRRNPNSPLPVLNEERRKELTTRTVYCKGFPVDSTTLDKLLNYFQSYGPIDNVQMRSYKDKATNKFIFKGSVFVIFKTKELAAKFLESDVKYEDVKLISKWQSDYVEEKKKERAERKKTGRAPTNNFKVEEQQQKEDLPKGAILHLKGINGETTRDNIKEKLLNEGLDVAFIGFNKGDDEAWVRLLGENSSKEYVENLKDGKLTVCGSELEARSLEGDEEVNFLEKTKEDIEKRRQKTVRIKKGRKGMWENLPLLIILSVMCES</sequence>
<dbReference type="InterPro" id="IPR006630">
    <property type="entry name" value="La_HTH"/>
</dbReference>
<dbReference type="EMBL" id="KK852514">
    <property type="protein sequence ID" value="KDR22239.1"/>
    <property type="molecule type" value="Genomic_DNA"/>
</dbReference>
<dbReference type="GO" id="GO:0045727">
    <property type="term" value="P:positive regulation of translation"/>
    <property type="evidence" value="ECO:0007669"/>
    <property type="project" value="TreeGrafter"/>
</dbReference>
<evidence type="ECO:0000259" key="7">
    <source>
        <dbReference type="PROSITE" id="PS50961"/>
    </source>
</evidence>
<dbReference type="InterPro" id="IPR036388">
    <property type="entry name" value="WH-like_DNA-bd_sf"/>
</dbReference>
<protein>
    <submittedName>
        <fullName evidence="9">La protein-like protein</fullName>
    </submittedName>
</protein>
<dbReference type="OMA" id="PEHNEER"/>
<dbReference type="eggNOG" id="KOG4213">
    <property type="taxonomic scope" value="Eukaryota"/>
</dbReference>
<keyword evidence="10" id="KW-1185">Reference proteome</keyword>
<evidence type="ECO:0000256" key="3">
    <source>
        <dbReference type="ARBA" id="ARBA00023242"/>
    </source>
</evidence>
<dbReference type="SMART" id="SM00360">
    <property type="entry name" value="RRM"/>
    <property type="match status" value="1"/>
</dbReference>
<dbReference type="GO" id="GO:0005634">
    <property type="term" value="C:nucleus"/>
    <property type="evidence" value="ECO:0007669"/>
    <property type="project" value="UniProtKB-SubCell"/>
</dbReference>
<dbReference type="STRING" id="136037.A0A067RR68"/>
<dbReference type="GO" id="GO:0008033">
    <property type="term" value="P:tRNA processing"/>
    <property type="evidence" value="ECO:0007669"/>
    <property type="project" value="TreeGrafter"/>
</dbReference>
<evidence type="ECO:0000256" key="4">
    <source>
        <dbReference type="PROSITE-ProRule" id="PRU00332"/>
    </source>
</evidence>
<dbReference type="InterPro" id="IPR002344">
    <property type="entry name" value="Lupus_La"/>
</dbReference>
<name>A0A067RR68_ZOONE</name>
<feature type="domain" description="XRRM" evidence="8">
    <location>
        <begin position="253"/>
        <end position="370"/>
    </location>
</feature>
<dbReference type="SUPFAM" id="SSF46785">
    <property type="entry name" value="Winged helix' DNA-binding domain"/>
    <property type="match status" value="1"/>
</dbReference>
<evidence type="ECO:0000259" key="6">
    <source>
        <dbReference type="PROSITE" id="PS50102"/>
    </source>
</evidence>
<feature type="domain" description="RRM" evidence="6">
    <location>
        <begin position="139"/>
        <end position="235"/>
    </location>
</feature>
<dbReference type="Proteomes" id="UP000027135">
    <property type="component" value="Unassembled WGS sequence"/>
</dbReference>
<evidence type="ECO:0000256" key="5">
    <source>
        <dbReference type="SAM" id="MobiDB-lite"/>
    </source>
</evidence>